<dbReference type="InterPro" id="IPR035513">
    <property type="entry name" value="Invertase/methylesterase_inhib"/>
</dbReference>
<feature type="chain" id="PRO_5042197449" description="Pectinesterase inhibitor domain-containing protein" evidence="2">
    <location>
        <begin position="22"/>
        <end position="196"/>
    </location>
</feature>
<dbReference type="EMBL" id="JAMRDG010000001">
    <property type="protein sequence ID" value="KAJ3702956.1"/>
    <property type="molecule type" value="Genomic_DNA"/>
</dbReference>
<comment type="caution">
    <text evidence="4">The sequence shown here is derived from an EMBL/GenBank/DDBJ whole genome shotgun (WGS) entry which is preliminary data.</text>
</comment>
<accession>A0AAD6EVR8</accession>
<keyword evidence="5" id="KW-1185">Reference proteome</keyword>
<dbReference type="Pfam" id="PF04043">
    <property type="entry name" value="PMEI"/>
    <property type="match status" value="1"/>
</dbReference>
<dbReference type="AlphaFoldDB" id="A0AAD6EVR8"/>
<dbReference type="PANTHER" id="PTHR31080">
    <property type="entry name" value="PECTINESTERASE INHIBITOR-LIKE"/>
    <property type="match status" value="1"/>
</dbReference>
<keyword evidence="1 2" id="KW-0732">Signal</keyword>
<feature type="domain" description="Pectinesterase inhibitor" evidence="3">
    <location>
        <begin position="28"/>
        <end position="189"/>
    </location>
</feature>
<evidence type="ECO:0000256" key="1">
    <source>
        <dbReference type="ARBA" id="ARBA00022729"/>
    </source>
</evidence>
<sequence length="196" mass="20669">MASTALFFSILTSLLFTSSMAITSSDQNPTSYIRSSCSRTLYPGLCCASLCPFAARVGSDPVLLARFAMNVTISRLKPLSVKISSLRRRASLGPSSGGVVTSAMKDCGGLINDATDLVKKSEKELTGLEGMVGSEVTWRIANAQTWLSAAITDEGTCTDEFGNGAGEEVEQVGKKVKRAEQLTSNALALVNCLVNS</sequence>
<dbReference type="SUPFAM" id="SSF101148">
    <property type="entry name" value="Plant invertase/pectin methylesterase inhibitor"/>
    <property type="match status" value="1"/>
</dbReference>
<feature type="signal peptide" evidence="2">
    <location>
        <begin position="1"/>
        <end position="21"/>
    </location>
</feature>
<dbReference type="Proteomes" id="UP001210211">
    <property type="component" value="Unassembled WGS sequence"/>
</dbReference>
<reference evidence="4 5" key="1">
    <citation type="journal article" date="2022" name="Cell">
        <title>Repeat-based holocentromeres influence genome architecture and karyotype evolution.</title>
        <authorList>
            <person name="Hofstatter P.G."/>
            <person name="Thangavel G."/>
            <person name="Lux T."/>
            <person name="Neumann P."/>
            <person name="Vondrak T."/>
            <person name="Novak P."/>
            <person name="Zhang M."/>
            <person name="Costa L."/>
            <person name="Castellani M."/>
            <person name="Scott A."/>
            <person name="Toegelov H."/>
            <person name="Fuchs J."/>
            <person name="Mata-Sucre Y."/>
            <person name="Dias Y."/>
            <person name="Vanzela A.L.L."/>
            <person name="Huettel B."/>
            <person name="Almeida C.C.S."/>
            <person name="Simkova H."/>
            <person name="Souza G."/>
            <person name="Pedrosa-Harand A."/>
            <person name="Macas J."/>
            <person name="Mayer K.F.X."/>
            <person name="Houben A."/>
            <person name="Marques A."/>
        </authorList>
    </citation>
    <scope>NUCLEOTIDE SEQUENCE [LARGE SCALE GENOMIC DNA]</scope>
    <source>
        <strain evidence="4">RhyTen1mFocal</strain>
    </source>
</reference>
<dbReference type="PANTHER" id="PTHR31080:SF64">
    <property type="entry name" value="PLANT INVERTASE_PECTIN METHYLESTERASE INHIBITOR SUPERFAMILY PROTEIN"/>
    <property type="match status" value="1"/>
</dbReference>
<evidence type="ECO:0000256" key="2">
    <source>
        <dbReference type="SAM" id="SignalP"/>
    </source>
</evidence>
<dbReference type="CDD" id="cd15798">
    <property type="entry name" value="PMEI-like_3"/>
    <property type="match status" value="1"/>
</dbReference>
<evidence type="ECO:0000259" key="3">
    <source>
        <dbReference type="SMART" id="SM00856"/>
    </source>
</evidence>
<dbReference type="NCBIfam" id="TIGR01614">
    <property type="entry name" value="PME_inhib"/>
    <property type="match status" value="1"/>
</dbReference>
<proteinExistence type="predicted"/>
<organism evidence="4 5">
    <name type="scientific">Rhynchospora tenuis</name>
    <dbReference type="NCBI Taxonomy" id="198213"/>
    <lineage>
        <taxon>Eukaryota</taxon>
        <taxon>Viridiplantae</taxon>
        <taxon>Streptophyta</taxon>
        <taxon>Embryophyta</taxon>
        <taxon>Tracheophyta</taxon>
        <taxon>Spermatophyta</taxon>
        <taxon>Magnoliopsida</taxon>
        <taxon>Liliopsida</taxon>
        <taxon>Poales</taxon>
        <taxon>Cyperaceae</taxon>
        <taxon>Cyperoideae</taxon>
        <taxon>Rhynchosporeae</taxon>
        <taxon>Rhynchospora</taxon>
    </lineage>
</organism>
<dbReference type="InterPro" id="IPR006501">
    <property type="entry name" value="Pectinesterase_inhib_dom"/>
</dbReference>
<gene>
    <name evidence="4" type="ORF">LUZ61_006661</name>
</gene>
<evidence type="ECO:0000313" key="4">
    <source>
        <dbReference type="EMBL" id="KAJ3702956.1"/>
    </source>
</evidence>
<dbReference type="InterPro" id="IPR051955">
    <property type="entry name" value="PME_Inhibitor"/>
</dbReference>
<dbReference type="Gene3D" id="1.20.140.40">
    <property type="entry name" value="Invertase/pectin methylesterase inhibitor family protein"/>
    <property type="match status" value="1"/>
</dbReference>
<dbReference type="SMART" id="SM00856">
    <property type="entry name" value="PMEI"/>
    <property type="match status" value="1"/>
</dbReference>
<dbReference type="GO" id="GO:0004857">
    <property type="term" value="F:enzyme inhibitor activity"/>
    <property type="evidence" value="ECO:0007669"/>
    <property type="project" value="InterPro"/>
</dbReference>
<name>A0AAD6EVR8_9POAL</name>
<evidence type="ECO:0000313" key="5">
    <source>
        <dbReference type="Proteomes" id="UP001210211"/>
    </source>
</evidence>
<protein>
    <recommendedName>
        <fullName evidence="3">Pectinesterase inhibitor domain-containing protein</fullName>
    </recommendedName>
</protein>